<sequence>MTTRDHVPDSLDASTAGAELLGLTTGAWVSQAIVVAARLGLADPQPADAPRCSGGMNPIDRTEASGAAAWSGLGMDAERVALHAARYAAAAFPGPVGELISQEIRAYVEAGRALAPSDLAPRLVSNMRRAEITNPLPPLRSPAGNLHAARYVPGSPMHWRHPTAADEF</sequence>
<accession>A0ABS8PC19</accession>
<keyword evidence="2" id="KW-1185">Reference proteome</keyword>
<evidence type="ECO:0000313" key="1">
    <source>
        <dbReference type="EMBL" id="MCD2195839.1"/>
    </source>
</evidence>
<dbReference type="Proteomes" id="UP001199469">
    <property type="component" value="Unassembled WGS sequence"/>
</dbReference>
<gene>
    <name evidence="1" type="ORF">LQ327_20920</name>
</gene>
<comment type="caution">
    <text evidence="1">The sequence shown here is derived from an EMBL/GenBank/DDBJ whole genome shotgun (WGS) entry which is preliminary data.</text>
</comment>
<name>A0ABS8PC19_9PSEU</name>
<evidence type="ECO:0000313" key="2">
    <source>
        <dbReference type="Proteomes" id="UP001199469"/>
    </source>
</evidence>
<protein>
    <submittedName>
        <fullName evidence="1">Uncharacterized protein</fullName>
    </submittedName>
</protein>
<organism evidence="1 2">
    <name type="scientific">Actinomycetospora endophytica</name>
    <dbReference type="NCBI Taxonomy" id="2291215"/>
    <lineage>
        <taxon>Bacteria</taxon>
        <taxon>Bacillati</taxon>
        <taxon>Actinomycetota</taxon>
        <taxon>Actinomycetes</taxon>
        <taxon>Pseudonocardiales</taxon>
        <taxon>Pseudonocardiaceae</taxon>
        <taxon>Actinomycetospora</taxon>
    </lineage>
</organism>
<dbReference type="EMBL" id="JAJNDB010000004">
    <property type="protein sequence ID" value="MCD2195839.1"/>
    <property type="molecule type" value="Genomic_DNA"/>
</dbReference>
<reference evidence="1 2" key="1">
    <citation type="submission" date="2021-11" db="EMBL/GenBank/DDBJ databases">
        <title>Draft genome sequence of Actinomycetospora sp. SF1 isolated from the rhizosphere soil.</title>
        <authorList>
            <person name="Duangmal K."/>
            <person name="Chantavorakit T."/>
        </authorList>
    </citation>
    <scope>NUCLEOTIDE SEQUENCE [LARGE SCALE GENOMIC DNA]</scope>
    <source>
        <strain evidence="1 2">TBRC 5722</strain>
    </source>
</reference>
<dbReference type="RefSeq" id="WP_230737372.1">
    <property type="nucleotide sequence ID" value="NZ_JAJNDB010000004.1"/>
</dbReference>
<proteinExistence type="predicted"/>